<dbReference type="Pfam" id="PF08713">
    <property type="entry name" value="DNA_alkylation"/>
    <property type="match status" value="1"/>
</dbReference>
<evidence type="ECO:0000313" key="1">
    <source>
        <dbReference type="EMBL" id="MCW9711435.1"/>
    </source>
</evidence>
<dbReference type="RefSeq" id="WP_265786648.1">
    <property type="nucleotide sequence ID" value="NZ_BAABRS010000001.1"/>
</dbReference>
<dbReference type="InterPro" id="IPR014825">
    <property type="entry name" value="DNA_alkylation"/>
</dbReference>
<accession>A0ABT3PUA4</accession>
<dbReference type="EMBL" id="JAJNDC010000001">
    <property type="protein sequence ID" value="MCW9711435.1"/>
    <property type="molecule type" value="Genomic_DNA"/>
</dbReference>
<evidence type="ECO:0000313" key="2">
    <source>
        <dbReference type="Proteomes" id="UP001207337"/>
    </source>
</evidence>
<sequence>MDTNNILNEVRRELKQNSEPENRKIGKTFFKEEVRLYGVKTATVTQIAKKYFKEISDQKKSEVFGLCEQLWQSGYTEESYIACNWAYALRKDYEPDDFIIFEKWLHLYVVNWASCDTLCNHTIGTFIEMYPEYLPELKLWAKAENRWVRRGSAVTLIVPARDGKFLKEVLEISELLLMDDDDLVQKGYGWLMKAASESHQKEIFDYVMSKKEIMSRTALRYAIEKMPDELRAAAMDRASKSA</sequence>
<gene>
    <name evidence="1" type="ORF">LQ318_00840</name>
</gene>
<dbReference type="Proteomes" id="UP001207337">
    <property type="component" value="Unassembled WGS sequence"/>
</dbReference>
<comment type="caution">
    <text evidence="1">The sequence shown here is derived from an EMBL/GenBank/DDBJ whole genome shotgun (WGS) entry which is preliminary data.</text>
</comment>
<dbReference type="Gene3D" id="1.25.10.90">
    <property type="match status" value="1"/>
</dbReference>
<proteinExistence type="predicted"/>
<name>A0ABT3PUA4_9BACT</name>
<protein>
    <submittedName>
        <fullName evidence="1">DNA alkylation repair protein</fullName>
    </submittedName>
</protein>
<dbReference type="PANTHER" id="PTHR34070:SF1">
    <property type="entry name" value="DNA ALKYLATION REPAIR PROTEIN"/>
    <property type="match status" value="1"/>
</dbReference>
<dbReference type="CDD" id="cd06561">
    <property type="entry name" value="AlkD_like"/>
    <property type="match status" value="1"/>
</dbReference>
<keyword evidence="2" id="KW-1185">Reference proteome</keyword>
<dbReference type="SUPFAM" id="SSF48371">
    <property type="entry name" value="ARM repeat"/>
    <property type="match status" value="1"/>
</dbReference>
<dbReference type="PANTHER" id="PTHR34070">
    <property type="entry name" value="ARMADILLO-TYPE FOLD"/>
    <property type="match status" value="1"/>
</dbReference>
<reference evidence="1 2" key="1">
    <citation type="submission" date="2021-11" db="EMBL/GenBank/DDBJ databases">
        <title>Aliifidinibius sp. nov., a new bacterium isolated from saline soil.</title>
        <authorList>
            <person name="Galisteo C."/>
            <person name="De La Haba R."/>
            <person name="Sanchez-Porro C."/>
            <person name="Ventosa A."/>
        </authorList>
    </citation>
    <scope>NUCLEOTIDE SEQUENCE [LARGE SCALE GENOMIC DNA]</scope>
    <source>
        <strain evidence="1 2">KACC 190600</strain>
    </source>
</reference>
<organism evidence="1 2">
    <name type="scientific">Fodinibius salicampi</name>
    <dbReference type="NCBI Taxonomy" id="1920655"/>
    <lineage>
        <taxon>Bacteria</taxon>
        <taxon>Pseudomonadati</taxon>
        <taxon>Balneolota</taxon>
        <taxon>Balneolia</taxon>
        <taxon>Balneolales</taxon>
        <taxon>Balneolaceae</taxon>
        <taxon>Fodinibius</taxon>
    </lineage>
</organism>
<dbReference type="InterPro" id="IPR016024">
    <property type="entry name" value="ARM-type_fold"/>
</dbReference>